<dbReference type="AlphaFoldDB" id="A0A2W7NKE2"/>
<dbReference type="CDD" id="cd00371">
    <property type="entry name" value="HMA"/>
    <property type="match status" value="1"/>
</dbReference>
<evidence type="ECO:0000256" key="1">
    <source>
        <dbReference type="ARBA" id="ARBA00022723"/>
    </source>
</evidence>
<keyword evidence="4" id="KW-1185">Reference proteome</keyword>
<name>A0A2W7NKE2_9RHOB</name>
<dbReference type="GO" id="GO:0046872">
    <property type="term" value="F:metal ion binding"/>
    <property type="evidence" value="ECO:0007669"/>
    <property type="project" value="UniProtKB-KW"/>
</dbReference>
<dbReference type="InterPro" id="IPR006121">
    <property type="entry name" value="HMA_dom"/>
</dbReference>
<dbReference type="EMBL" id="QKZL01000029">
    <property type="protein sequence ID" value="PZX11772.1"/>
    <property type="molecule type" value="Genomic_DNA"/>
</dbReference>
<sequence>MTRLDVSNMTCGHCKSAVTKAIASVDPDAVVTVDLPGRTVEVESTASDQDLLAVVKAEGYNATLAA</sequence>
<dbReference type="OrthoDB" id="9801832at2"/>
<dbReference type="SUPFAM" id="SSF55008">
    <property type="entry name" value="HMA, heavy metal-associated domain"/>
    <property type="match status" value="1"/>
</dbReference>
<dbReference type="InterPro" id="IPR036163">
    <property type="entry name" value="HMA_dom_sf"/>
</dbReference>
<evidence type="ECO:0000313" key="3">
    <source>
        <dbReference type="EMBL" id="PZX11772.1"/>
    </source>
</evidence>
<evidence type="ECO:0000259" key="2">
    <source>
        <dbReference type="PROSITE" id="PS50846"/>
    </source>
</evidence>
<dbReference type="Gene3D" id="3.30.70.100">
    <property type="match status" value="1"/>
</dbReference>
<feature type="domain" description="HMA" evidence="2">
    <location>
        <begin position="1"/>
        <end position="63"/>
    </location>
</feature>
<protein>
    <submittedName>
        <fullName evidence="3">Copper chaperone</fullName>
    </submittedName>
</protein>
<evidence type="ECO:0000313" key="4">
    <source>
        <dbReference type="Proteomes" id="UP000248916"/>
    </source>
</evidence>
<dbReference type="InterPro" id="IPR017969">
    <property type="entry name" value="Heavy-metal-associated_CS"/>
</dbReference>
<dbReference type="RefSeq" id="WP_111538855.1">
    <property type="nucleotide sequence ID" value="NZ_QKZL01000029.1"/>
</dbReference>
<gene>
    <name evidence="3" type="ORF">LX81_03849</name>
</gene>
<dbReference type="PROSITE" id="PS01047">
    <property type="entry name" value="HMA_1"/>
    <property type="match status" value="1"/>
</dbReference>
<comment type="caution">
    <text evidence="3">The sequence shown here is derived from an EMBL/GenBank/DDBJ whole genome shotgun (WGS) entry which is preliminary data.</text>
</comment>
<organism evidence="3 4">
    <name type="scientific">Palleronia aestuarii</name>
    <dbReference type="NCBI Taxonomy" id="568105"/>
    <lineage>
        <taxon>Bacteria</taxon>
        <taxon>Pseudomonadati</taxon>
        <taxon>Pseudomonadota</taxon>
        <taxon>Alphaproteobacteria</taxon>
        <taxon>Rhodobacterales</taxon>
        <taxon>Roseobacteraceae</taxon>
        <taxon>Palleronia</taxon>
    </lineage>
</organism>
<dbReference type="Proteomes" id="UP000248916">
    <property type="component" value="Unassembled WGS sequence"/>
</dbReference>
<proteinExistence type="predicted"/>
<reference evidence="3 4" key="1">
    <citation type="submission" date="2018-06" db="EMBL/GenBank/DDBJ databases">
        <title>Genomic Encyclopedia of Archaeal and Bacterial Type Strains, Phase II (KMG-II): from individual species to whole genera.</title>
        <authorList>
            <person name="Goeker M."/>
        </authorList>
    </citation>
    <scope>NUCLEOTIDE SEQUENCE [LARGE SCALE GENOMIC DNA]</scope>
    <source>
        <strain evidence="3 4">DSM 22009</strain>
    </source>
</reference>
<accession>A0A2W7NKE2</accession>
<keyword evidence="1" id="KW-0479">Metal-binding</keyword>
<dbReference type="Pfam" id="PF00403">
    <property type="entry name" value="HMA"/>
    <property type="match status" value="1"/>
</dbReference>
<dbReference type="PROSITE" id="PS50846">
    <property type="entry name" value="HMA_2"/>
    <property type="match status" value="1"/>
</dbReference>